<feature type="signal peptide" evidence="1">
    <location>
        <begin position="1"/>
        <end position="23"/>
    </location>
</feature>
<dbReference type="Proteomes" id="UP001501705">
    <property type="component" value="Unassembled WGS sequence"/>
</dbReference>
<evidence type="ECO:0000256" key="1">
    <source>
        <dbReference type="SAM" id="SignalP"/>
    </source>
</evidence>
<name>A0ABP4PMW0_9ACTN</name>
<organism evidence="2 3">
    <name type="scientific">Kribbella hippodromi</name>
    <dbReference type="NCBI Taxonomy" id="434347"/>
    <lineage>
        <taxon>Bacteria</taxon>
        <taxon>Bacillati</taxon>
        <taxon>Actinomycetota</taxon>
        <taxon>Actinomycetes</taxon>
        <taxon>Propionibacteriales</taxon>
        <taxon>Kribbellaceae</taxon>
        <taxon>Kribbella</taxon>
    </lineage>
</organism>
<sequence>MLRKIIVTALAVIAIAVTSAAPAAAVERKDFEIKDPAGTGSDAHGRLNTYGTYFIVKGRILAFQSKVTAYACISASISGCNLVGNQKTLGTADGRVNEDEADINKRYNRASGQAIWVRACFLHPNGVTNCTSWTAGHTANTSIRS</sequence>
<gene>
    <name evidence="2" type="ORF">GCM10009804_47230</name>
</gene>
<proteinExistence type="predicted"/>
<keyword evidence="1" id="KW-0732">Signal</keyword>
<keyword evidence="3" id="KW-1185">Reference proteome</keyword>
<protein>
    <submittedName>
        <fullName evidence="2">Uncharacterized protein</fullName>
    </submittedName>
</protein>
<reference evidence="3" key="1">
    <citation type="journal article" date="2019" name="Int. J. Syst. Evol. Microbiol.">
        <title>The Global Catalogue of Microorganisms (GCM) 10K type strain sequencing project: providing services to taxonomists for standard genome sequencing and annotation.</title>
        <authorList>
            <consortium name="The Broad Institute Genomics Platform"/>
            <consortium name="The Broad Institute Genome Sequencing Center for Infectious Disease"/>
            <person name="Wu L."/>
            <person name="Ma J."/>
        </authorList>
    </citation>
    <scope>NUCLEOTIDE SEQUENCE [LARGE SCALE GENOMIC DNA]</scope>
    <source>
        <strain evidence="3">JCM 15572</strain>
    </source>
</reference>
<accession>A0ABP4PMW0</accession>
<feature type="chain" id="PRO_5045433139" evidence="1">
    <location>
        <begin position="24"/>
        <end position="145"/>
    </location>
</feature>
<evidence type="ECO:0000313" key="2">
    <source>
        <dbReference type="EMBL" id="GAA1585551.1"/>
    </source>
</evidence>
<comment type="caution">
    <text evidence="2">The sequence shown here is derived from an EMBL/GenBank/DDBJ whole genome shotgun (WGS) entry which is preliminary data.</text>
</comment>
<evidence type="ECO:0000313" key="3">
    <source>
        <dbReference type="Proteomes" id="UP001501705"/>
    </source>
</evidence>
<dbReference type="EMBL" id="BAAAPH010000015">
    <property type="protein sequence ID" value="GAA1585551.1"/>
    <property type="molecule type" value="Genomic_DNA"/>
</dbReference>